<accession>A0AAE1CMJ1</accession>
<evidence type="ECO:0000313" key="2">
    <source>
        <dbReference type="Proteomes" id="UP001283361"/>
    </source>
</evidence>
<protein>
    <submittedName>
        <fullName evidence="1">Uncharacterized protein</fullName>
    </submittedName>
</protein>
<organism evidence="1 2">
    <name type="scientific">Elysia crispata</name>
    <name type="common">lettuce slug</name>
    <dbReference type="NCBI Taxonomy" id="231223"/>
    <lineage>
        <taxon>Eukaryota</taxon>
        <taxon>Metazoa</taxon>
        <taxon>Spiralia</taxon>
        <taxon>Lophotrochozoa</taxon>
        <taxon>Mollusca</taxon>
        <taxon>Gastropoda</taxon>
        <taxon>Heterobranchia</taxon>
        <taxon>Euthyneura</taxon>
        <taxon>Panpulmonata</taxon>
        <taxon>Sacoglossa</taxon>
        <taxon>Placobranchoidea</taxon>
        <taxon>Plakobranchidae</taxon>
        <taxon>Elysia</taxon>
    </lineage>
</organism>
<gene>
    <name evidence="1" type="ORF">RRG08_036705</name>
</gene>
<name>A0AAE1CMJ1_9GAST</name>
<reference evidence="1" key="1">
    <citation type="journal article" date="2023" name="G3 (Bethesda)">
        <title>A reference genome for the long-term kleptoplast-retaining sea slug Elysia crispata morphotype clarki.</title>
        <authorList>
            <person name="Eastman K.E."/>
            <person name="Pendleton A.L."/>
            <person name="Shaikh M.A."/>
            <person name="Suttiyut T."/>
            <person name="Ogas R."/>
            <person name="Tomko P."/>
            <person name="Gavelis G."/>
            <person name="Widhalm J.R."/>
            <person name="Wisecaver J.H."/>
        </authorList>
    </citation>
    <scope>NUCLEOTIDE SEQUENCE</scope>
    <source>
        <strain evidence="1">ECLA1</strain>
    </source>
</reference>
<dbReference type="Proteomes" id="UP001283361">
    <property type="component" value="Unassembled WGS sequence"/>
</dbReference>
<dbReference type="EMBL" id="JAWDGP010007571">
    <property type="protein sequence ID" value="KAK3713092.1"/>
    <property type="molecule type" value="Genomic_DNA"/>
</dbReference>
<comment type="caution">
    <text evidence="1">The sequence shown here is derived from an EMBL/GenBank/DDBJ whole genome shotgun (WGS) entry which is preliminary data.</text>
</comment>
<sequence>MSLTPSLNGRKVSTWRGSSQSLDRLNENWHISLGQTTRVRAGQRRMAREAGVEEHGKIKINSTFQEESLERLMIEPVSRFPSFRLPFESTYARDL</sequence>
<keyword evidence="2" id="KW-1185">Reference proteome</keyword>
<evidence type="ECO:0000313" key="1">
    <source>
        <dbReference type="EMBL" id="KAK3713092.1"/>
    </source>
</evidence>
<dbReference type="AlphaFoldDB" id="A0AAE1CMJ1"/>
<proteinExistence type="predicted"/>